<evidence type="ECO:0000256" key="4">
    <source>
        <dbReference type="ARBA" id="ARBA00012564"/>
    </source>
</evidence>
<evidence type="ECO:0000256" key="2">
    <source>
        <dbReference type="ARBA" id="ARBA00001947"/>
    </source>
</evidence>
<evidence type="ECO:0000313" key="16">
    <source>
        <dbReference type="EMBL" id="MFB9448723.1"/>
    </source>
</evidence>
<gene>
    <name evidence="16" type="ORF">ACFFTR_37040</name>
</gene>
<evidence type="ECO:0000256" key="3">
    <source>
        <dbReference type="ARBA" id="ARBA00010136"/>
    </source>
</evidence>
<keyword evidence="8 16" id="KW-0378">Hydrolase</keyword>
<evidence type="ECO:0000313" key="17">
    <source>
        <dbReference type="Proteomes" id="UP001589608"/>
    </source>
</evidence>
<evidence type="ECO:0000256" key="11">
    <source>
        <dbReference type="ARBA" id="ARBA00029811"/>
    </source>
</evidence>
<dbReference type="PANTHER" id="PTHR11533">
    <property type="entry name" value="PROTEASE M1 ZINC METALLOPROTEASE"/>
    <property type="match status" value="1"/>
</dbReference>
<dbReference type="CDD" id="cd09603">
    <property type="entry name" value="M1_APN_like"/>
    <property type="match status" value="1"/>
</dbReference>
<dbReference type="InterPro" id="IPR001930">
    <property type="entry name" value="Peptidase_M1"/>
</dbReference>
<dbReference type="SUPFAM" id="SSF63737">
    <property type="entry name" value="Leukotriene A4 hydrolase N-terminal domain"/>
    <property type="match status" value="1"/>
</dbReference>
<comment type="cofactor">
    <cofactor evidence="2">
        <name>Zn(2+)</name>
        <dbReference type="ChEBI" id="CHEBI:29105"/>
    </cofactor>
</comment>
<keyword evidence="10" id="KW-0482">Metalloprotease</keyword>
<organism evidence="16 17">
    <name type="scientific">Dactylosporangium vinaceum</name>
    <dbReference type="NCBI Taxonomy" id="53362"/>
    <lineage>
        <taxon>Bacteria</taxon>
        <taxon>Bacillati</taxon>
        <taxon>Actinomycetota</taxon>
        <taxon>Actinomycetes</taxon>
        <taxon>Micromonosporales</taxon>
        <taxon>Micromonosporaceae</taxon>
        <taxon>Dactylosporangium</taxon>
    </lineage>
</organism>
<dbReference type="EC" id="3.4.11.2" evidence="4"/>
<dbReference type="Pfam" id="PF17900">
    <property type="entry name" value="Peptidase_M1_N"/>
    <property type="match status" value="1"/>
</dbReference>
<dbReference type="RefSeq" id="WP_246655571.1">
    <property type="nucleotide sequence ID" value="NZ_CP061913.1"/>
</dbReference>
<dbReference type="InterPro" id="IPR027268">
    <property type="entry name" value="Peptidase_M4/M1_CTD_sf"/>
</dbReference>
<feature type="domain" description="Peptidase M1 membrane alanine aminopeptidase" evidence="14">
    <location>
        <begin position="307"/>
        <end position="462"/>
    </location>
</feature>
<evidence type="ECO:0000259" key="14">
    <source>
        <dbReference type="Pfam" id="PF01433"/>
    </source>
</evidence>
<evidence type="ECO:0000256" key="12">
    <source>
        <dbReference type="ARBA" id="ARBA00031533"/>
    </source>
</evidence>
<dbReference type="PANTHER" id="PTHR11533:SF297">
    <property type="entry name" value="AMINOPEPTIDASE N"/>
    <property type="match status" value="1"/>
</dbReference>
<evidence type="ECO:0000256" key="8">
    <source>
        <dbReference type="ARBA" id="ARBA00022801"/>
    </source>
</evidence>
<comment type="caution">
    <text evidence="16">The sequence shown here is derived from an EMBL/GenBank/DDBJ whole genome shotgun (WGS) entry which is preliminary data.</text>
</comment>
<keyword evidence="9" id="KW-0862">Zinc</keyword>
<keyword evidence="16" id="KW-0031">Aminopeptidase</keyword>
<evidence type="ECO:0000256" key="5">
    <source>
        <dbReference type="ARBA" id="ARBA00015611"/>
    </source>
</evidence>
<evidence type="ECO:0000256" key="13">
    <source>
        <dbReference type="SAM" id="SignalP"/>
    </source>
</evidence>
<dbReference type="GO" id="GO:0004177">
    <property type="term" value="F:aminopeptidase activity"/>
    <property type="evidence" value="ECO:0007669"/>
    <property type="project" value="UniProtKB-KW"/>
</dbReference>
<dbReference type="Pfam" id="PF01433">
    <property type="entry name" value="Peptidase_M1"/>
    <property type="match status" value="1"/>
</dbReference>
<evidence type="ECO:0000256" key="6">
    <source>
        <dbReference type="ARBA" id="ARBA00022670"/>
    </source>
</evidence>
<evidence type="ECO:0000256" key="1">
    <source>
        <dbReference type="ARBA" id="ARBA00000098"/>
    </source>
</evidence>
<dbReference type="PRINTS" id="PR00756">
    <property type="entry name" value="ALADIPTASE"/>
</dbReference>
<proteinExistence type="inferred from homology"/>
<dbReference type="Gene3D" id="1.10.390.10">
    <property type="entry name" value="Neutral Protease Domain 2"/>
    <property type="match status" value="1"/>
</dbReference>
<evidence type="ECO:0000259" key="15">
    <source>
        <dbReference type="Pfam" id="PF17900"/>
    </source>
</evidence>
<dbReference type="InterPro" id="IPR042097">
    <property type="entry name" value="Aminopeptidase_N-like_N_sf"/>
</dbReference>
<feature type="signal peptide" evidence="13">
    <location>
        <begin position="1"/>
        <end position="22"/>
    </location>
</feature>
<dbReference type="Proteomes" id="UP001589608">
    <property type="component" value="Unassembled WGS sequence"/>
</dbReference>
<dbReference type="InterPro" id="IPR045357">
    <property type="entry name" value="Aminopeptidase_N-like_N"/>
</dbReference>
<accession>A0ABV5MIQ2</accession>
<dbReference type="EMBL" id="JBHMCA010000060">
    <property type="protein sequence ID" value="MFB9448723.1"/>
    <property type="molecule type" value="Genomic_DNA"/>
</dbReference>
<reference evidence="16 17" key="1">
    <citation type="submission" date="2024-09" db="EMBL/GenBank/DDBJ databases">
        <authorList>
            <person name="Sun Q."/>
            <person name="Mori K."/>
        </authorList>
    </citation>
    <scope>NUCLEOTIDE SEQUENCE [LARGE SCALE GENOMIC DNA]</scope>
    <source>
        <strain evidence="16 17">JCM 3307</strain>
    </source>
</reference>
<dbReference type="Gene3D" id="2.60.40.1730">
    <property type="entry name" value="tricorn interacting facor f3 domain"/>
    <property type="match status" value="1"/>
</dbReference>
<name>A0ABV5MIQ2_9ACTN</name>
<feature type="chain" id="PRO_5046122802" description="Aminopeptidase N" evidence="13">
    <location>
        <begin position="23"/>
        <end position="478"/>
    </location>
</feature>
<keyword evidence="13" id="KW-0732">Signal</keyword>
<keyword evidence="17" id="KW-1185">Reference proteome</keyword>
<keyword evidence="6" id="KW-0645">Protease</keyword>
<evidence type="ECO:0000256" key="9">
    <source>
        <dbReference type="ARBA" id="ARBA00022833"/>
    </source>
</evidence>
<dbReference type="InterPro" id="IPR014782">
    <property type="entry name" value="Peptidase_M1_dom"/>
</dbReference>
<comment type="similarity">
    <text evidence="3">Belongs to the peptidase M1 family.</text>
</comment>
<dbReference type="InterPro" id="IPR050344">
    <property type="entry name" value="Peptidase_M1_aminopeptidases"/>
</dbReference>
<evidence type="ECO:0000256" key="7">
    <source>
        <dbReference type="ARBA" id="ARBA00022723"/>
    </source>
</evidence>
<comment type="catalytic activity">
    <reaction evidence="1">
        <text>Release of an N-terminal amino acid, Xaa-|-Yaa- from a peptide, amide or arylamide. Xaa is preferably Ala, but may be most amino acids including Pro (slow action). When a terminal hydrophobic residue is followed by a prolyl residue, the two may be released as an intact Xaa-Pro dipeptide.</text>
        <dbReference type="EC" id="3.4.11.2"/>
    </reaction>
</comment>
<feature type="domain" description="Aminopeptidase N-like N-terminal" evidence="15">
    <location>
        <begin position="50"/>
        <end position="226"/>
    </location>
</feature>
<evidence type="ECO:0000256" key="10">
    <source>
        <dbReference type="ARBA" id="ARBA00023049"/>
    </source>
</evidence>
<sequence>MLPTAAAATIALLAATGAAAHAAPAFTPGAPGAGDPALPTYGNGGFDVAHYDLDVRYQPATDELTAAHATIRATATQDLSRFDLDLIGLTVDAVRVDGRPATWTRDGWELVVTPPRGLRQGRPFTVDVTYHGVPKGWSIPDDSGEHPPTQFGFVPTDDGAIVLGEPESAMTWYPSSDHPADKATFAVAVTVPDGLAAMSVGLPLGHTTRSGWTTWRWASRHPSVTYATTIAIGRWRIDSHLHHGRPTIIAVDAALGPQYDAPVARTDEIIDYFETLFGPYPFESAGAIVERQPGLLAALETQTRPIYPSNRFEDTNAKYAVETVAHETAHQWFGDSVSIDFWYDLWLNEGFATYASWLWDEHDGFRTVREQFNRFYDYPLDFPFWTPAPYDPTDGDAIKSSNYYRGAMALHALRERVGDRVFFALLRTWAAQHRDGNASTEQFIALASRLSGQDVRPLLLAWLSGPVKPVNPDPLPIA</sequence>
<dbReference type="SUPFAM" id="SSF55486">
    <property type="entry name" value="Metalloproteases ('zincins'), catalytic domain"/>
    <property type="match status" value="1"/>
</dbReference>
<keyword evidence="7" id="KW-0479">Metal-binding</keyword>
<protein>
    <recommendedName>
        <fullName evidence="5">Aminopeptidase N</fullName>
        <ecNumber evidence="4">3.4.11.2</ecNumber>
    </recommendedName>
    <alternativeName>
        <fullName evidence="11">Alanine aminopeptidase</fullName>
    </alternativeName>
    <alternativeName>
        <fullName evidence="12">Lysyl aminopeptidase</fullName>
    </alternativeName>
</protein>